<dbReference type="EMBL" id="CAJHUB010000764">
    <property type="protein sequence ID" value="CAD7687382.1"/>
    <property type="molecule type" value="Genomic_DNA"/>
</dbReference>
<accession>A0A811ZFD5</accession>
<proteinExistence type="predicted"/>
<feature type="region of interest" description="Disordered" evidence="1">
    <location>
        <begin position="26"/>
        <end position="53"/>
    </location>
</feature>
<feature type="region of interest" description="Disordered" evidence="1">
    <location>
        <begin position="286"/>
        <end position="305"/>
    </location>
</feature>
<keyword evidence="3" id="KW-1185">Reference proteome</keyword>
<evidence type="ECO:0000313" key="3">
    <source>
        <dbReference type="Proteomes" id="UP000645828"/>
    </source>
</evidence>
<comment type="caution">
    <text evidence="2">The sequence shown here is derived from an EMBL/GenBank/DDBJ whole genome shotgun (WGS) entry which is preliminary data.</text>
</comment>
<dbReference type="AlphaFoldDB" id="A0A811ZFD5"/>
<reference evidence="2" key="1">
    <citation type="submission" date="2020-12" db="EMBL/GenBank/DDBJ databases">
        <authorList>
            <consortium name="Molecular Ecology Group"/>
        </authorList>
    </citation>
    <scope>NUCLEOTIDE SEQUENCE</scope>
    <source>
        <strain evidence="2">TBG_1078</strain>
    </source>
</reference>
<dbReference type="Proteomes" id="UP000645828">
    <property type="component" value="Unassembled WGS sequence"/>
</dbReference>
<evidence type="ECO:0000313" key="2">
    <source>
        <dbReference type="EMBL" id="CAD7687382.1"/>
    </source>
</evidence>
<name>A0A811ZFD5_NYCPR</name>
<feature type="compositionally biased region" description="Basic and acidic residues" evidence="1">
    <location>
        <begin position="40"/>
        <end position="49"/>
    </location>
</feature>
<sequence>MAGAPNCGVFAYAIVSWPPALTPDPPSAGLWPHARPAGPADRRPSRKSDAAVGHPVGRLLLAPRFQGNKGACRKARVRHLPASRTCPGGDPGVTPDPYVRSQSVRYKGKRTHVSVLSPPCYSSYTRGFPHMFIGAVFFSRRDRATAWGGFPVNAHYVTYVKKPRWMGMELPSSSVLLRAVLPSKPVPVLGSSRLTLSPAVKRLRFLQGAPHVFLGILWAAYKLGGTERPSGSPEVGCWVPGTVGEEASLRGPRRLREGGASTEAGAHRAGGKGLCLGTPEGALCSVSPESGDRKAMQGSGPRGRVLRRSRAAVTLATGWGPGTSNRQRLPVTHVGEALLVPYADPCVGRCRLPLTAENTEAPQRREARHRRTRERQGSVRACGSRVSP</sequence>
<organism evidence="2 3">
    <name type="scientific">Nyctereutes procyonoides</name>
    <name type="common">Raccoon dog</name>
    <name type="synonym">Canis procyonoides</name>
    <dbReference type="NCBI Taxonomy" id="34880"/>
    <lineage>
        <taxon>Eukaryota</taxon>
        <taxon>Metazoa</taxon>
        <taxon>Chordata</taxon>
        <taxon>Craniata</taxon>
        <taxon>Vertebrata</taxon>
        <taxon>Euteleostomi</taxon>
        <taxon>Mammalia</taxon>
        <taxon>Eutheria</taxon>
        <taxon>Laurasiatheria</taxon>
        <taxon>Carnivora</taxon>
        <taxon>Caniformia</taxon>
        <taxon>Canidae</taxon>
        <taxon>Nyctereutes</taxon>
    </lineage>
</organism>
<feature type="region of interest" description="Disordered" evidence="1">
    <location>
        <begin position="358"/>
        <end position="388"/>
    </location>
</feature>
<evidence type="ECO:0000256" key="1">
    <source>
        <dbReference type="SAM" id="MobiDB-lite"/>
    </source>
</evidence>
<gene>
    <name evidence="2" type="ORF">NYPRO_LOCUS20175</name>
</gene>
<protein>
    <submittedName>
        <fullName evidence="2">(raccoon dog) hypothetical protein</fullName>
    </submittedName>
</protein>